<dbReference type="Pfam" id="PF12802">
    <property type="entry name" value="MarR_2"/>
    <property type="match status" value="1"/>
</dbReference>
<dbReference type="GO" id="GO:0003677">
    <property type="term" value="F:DNA binding"/>
    <property type="evidence" value="ECO:0007669"/>
    <property type="project" value="UniProtKB-KW"/>
</dbReference>
<dbReference type="InterPro" id="IPR036390">
    <property type="entry name" value="WH_DNA-bd_sf"/>
</dbReference>
<reference evidence="3" key="1">
    <citation type="submission" date="2016-11" db="EMBL/GenBank/DDBJ databases">
        <authorList>
            <person name="Varghese N."/>
            <person name="Submissions S."/>
        </authorList>
    </citation>
    <scope>NUCLEOTIDE SEQUENCE [LARGE SCALE GENOMIC DNA]</scope>
    <source>
        <strain evidence="3">DSM 16219</strain>
    </source>
</reference>
<dbReference type="PANTHER" id="PTHR33164:SF43">
    <property type="entry name" value="HTH-TYPE TRANSCRIPTIONAL REPRESSOR YETL"/>
    <property type="match status" value="1"/>
</dbReference>
<evidence type="ECO:0000313" key="3">
    <source>
        <dbReference type="Proteomes" id="UP000183994"/>
    </source>
</evidence>
<dbReference type="PANTHER" id="PTHR33164">
    <property type="entry name" value="TRANSCRIPTIONAL REGULATOR, MARR FAMILY"/>
    <property type="match status" value="1"/>
</dbReference>
<dbReference type="SUPFAM" id="SSF46785">
    <property type="entry name" value="Winged helix' DNA-binding domain"/>
    <property type="match status" value="1"/>
</dbReference>
<dbReference type="GO" id="GO:0006950">
    <property type="term" value="P:response to stress"/>
    <property type="evidence" value="ECO:0007669"/>
    <property type="project" value="TreeGrafter"/>
</dbReference>
<dbReference type="STRING" id="1121393.SAMN02745216_04946"/>
<protein>
    <submittedName>
        <fullName evidence="2">DNA-binding transcriptional regulator, MarR family</fullName>
    </submittedName>
</protein>
<dbReference type="OrthoDB" id="5511415at2"/>
<organism evidence="2 3">
    <name type="scientific">Desulfatibacillum alkenivorans DSM 16219</name>
    <dbReference type="NCBI Taxonomy" id="1121393"/>
    <lineage>
        <taxon>Bacteria</taxon>
        <taxon>Pseudomonadati</taxon>
        <taxon>Thermodesulfobacteriota</taxon>
        <taxon>Desulfobacteria</taxon>
        <taxon>Desulfobacterales</taxon>
        <taxon>Desulfatibacillaceae</taxon>
        <taxon>Desulfatibacillum</taxon>
    </lineage>
</organism>
<dbReference type="GO" id="GO:0003700">
    <property type="term" value="F:DNA-binding transcription factor activity"/>
    <property type="evidence" value="ECO:0007669"/>
    <property type="project" value="InterPro"/>
</dbReference>
<name>A0A1M6ZD91_9BACT</name>
<dbReference type="EMBL" id="FQZU01000057">
    <property type="protein sequence ID" value="SHL28400.1"/>
    <property type="molecule type" value="Genomic_DNA"/>
</dbReference>
<dbReference type="SMART" id="SM00347">
    <property type="entry name" value="HTH_MARR"/>
    <property type="match status" value="1"/>
</dbReference>
<evidence type="ECO:0000313" key="2">
    <source>
        <dbReference type="EMBL" id="SHL28400.1"/>
    </source>
</evidence>
<keyword evidence="3" id="KW-1185">Reference proteome</keyword>
<feature type="domain" description="HTH marR-type" evidence="1">
    <location>
        <begin position="13"/>
        <end position="144"/>
    </location>
</feature>
<dbReference type="Proteomes" id="UP000183994">
    <property type="component" value="Unassembled WGS sequence"/>
</dbReference>
<dbReference type="InterPro" id="IPR036388">
    <property type="entry name" value="WH-like_DNA-bd_sf"/>
</dbReference>
<dbReference type="PROSITE" id="PS50995">
    <property type="entry name" value="HTH_MARR_2"/>
    <property type="match status" value="1"/>
</dbReference>
<keyword evidence="2" id="KW-0238">DNA-binding</keyword>
<sequence length="153" mass="17643">MIENKRTQKAETLVELVNEVFRLNTLIQANGDRMVHPLGLTSALWHVLAAVREAPLHMSQIARNRGLTRQSVRRNAKILEKKGFIEFIDNPDHKRANLASLTPKGREILKKVEEVETLMSNETEKHFKIHELKDAIHVLKRFSEHLETLIQGE</sequence>
<dbReference type="Gene3D" id="1.10.10.10">
    <property type="entry name" value="Winged helix-like DNA-binding domain superfamily/Winged helix DNA-binding domain"/>
    <property type="match status" value="1"/>
</dbReference>
<dbReference type="RefSeq" id="WP_083611287.1">
    <property type="nucleotide sequence ID" value="NZ_FQZU01000057.1"/>
</dbReference>
<proteinExistence type="predicted"/>
<dbReference type="InterPro" id="IPR039422">
    <property type="entry name" value="MarR/SlyA-like"/>
</dbReference>
<evidence type="ECO:0000259" key="1">
    <source>
        <dbReference type="PROSITE" id="PS50995"/>
    </source>
</evidence>
<accession>A0A1M6ZD91</accession>
<dbReference type="InterPro" id="IPR000835">
    <property type="entry name" value="HTH_MarR-typ"/>
</dbReference>
<dbReference type="AlphaFoldDB" id="A0A1M6ZD91"/>
<gene>
    <name evidence="2" type="ORF">SAMN02745216_04946</name>
</gene>